<feature type="transmembrane region" description="Helical" evidence="8">
    <location>
        <begin position="46"/>
        <end position="68"/>
    </location>
</feature>
<feature type="transmembrane region" description="Helical" evidence="8">
    <location>
        <begin position="273"/>
        <end position="298"/>
    </location>
</feature>
<protein>
    <submittedName>
        <fullName evidence="9">GerAB/ArcD/ProY family transporter</fullName>
    </submittedName>
</protein>
<comment type="subcellular location">
    <subcellularLocation>
        <location evidence="1">Membrane</location>
        <topology evidence="1">Multi-pass membrane protein</topology>
    </subcellularLocation>
</comment>
<dbReference type="Pfam" id="PF03845">
    <property type="entry name" value="Spore_permease"/>
    <property type="match status" value="1"/>
</dbReference>
<feature type="transmembrane region" description="Helical" evidence="8">
    <location>
        <begin position="224"/>
        <end position="244"/>
    </location>
</feature>
<comment type="caution">
    <text evidence="9">The sequence shown here is derived from an EMBL/GenBank/DDBJ whole genome shotgun (WGS) entry which is preliminary data.</text>
</comment>
<dbReference type="AlphaFoldDB" id="A0A838CR81"/>
<feature type="transmembrane region" description="Helical" evidence="8">
    <location>
        <begin position="146"/>
        <end position="166"/>
    </location>
</feature>
<evidence type="ECO:0000256" key="3">
    <source>
        <dbReference type="ARBA" id="ARBA00022448"/>
    </source>
</evidence>
<keyword evidence="4" id="KW-0309">Germination</keyword>
<sequence>MNANITVTKSQSVRAFYLFFIIHTIQIGAGLMGVPRILFLEAGSDAWVSILIGGLYIHFIAWIMILILREYENADILGIQCDLFGAFFGKLMGCIFIIYIFFILLSVIRNYIEVVQVFIFPEIPIWLMTLFLLFLMIYCVSGGLRVVIGTCFLFFFLTIWLVFTIYTPVTYMDWGHFLPVFQSSPLEILKGSQKMTYTVLGMEVLLFVYPYIENKKKIAVPVHLAIVLTTFLILLVTVVSIGYFSDYQLRETVWATLSLFKIVSFSIIERFDFIAVAIWMMVIIPNIVLFCWILLHSVKRMFNFQGKRSLYVIAVFLFIGSILFEYRMSVNQMTDLTAQVGFYLVFVYPLFLYLVLQVRKIWRKRRAS</sequence>
<keyword evidence="6 8" id="KW-1133">Transmembrane helix</keyword>
<evidence type="ECO:0000256" key="1">
    <source>
        <dbReference type="ARBA" id="ARBA00004141"/>
    </source>
</evidence>
<feature type="transmembrane region" description="Helical" evidence="8">
    <location>
        <begin position="195"/>
        <end position="212"/>
    </location>
</feature>
<dbReference type="EMBL" id="JACEFG010000001">
    <property type="protein sequence ID" value="MBA2174642.1"/>
    <property type="molecule type" value="Genomic_DNA"/>
</dbReference>
<evidence type="ECO:0000256" key="5">
    <source>
        <dbReference type="ARBA" id="ARBA00022692"/>
    </source>
</evidence>
<dbReference type="PANTHER" id="PTHR34975">
    <property type="entry name" value="SPORE GERMINATION PROTEIN A2"/>
    <property type="match status" value="1"/>
</dbReference>
<evidence type="ECO:0000256" key="8">
    <source>
        <dbReference type="SAM" id="Phobius"/>
    </source>
</evidence>
<dbReference type="GO" id="GO:0009847">
    <property type="term" value="P:spore germination"/>
    <property type="evidence" value="ECO:0007669"/>
    <property type="project" value="InterPro"/>
</dbReference>
<name>A0A838CR81_9BACI</name>
<dbReference type="GO" id="GO:0016020">
    <property type="term" value="C:membrane"/>
    <property type="evidence" value="ECO:0007669"/>
    <property type="project" value="UniProtKB-SubCell"/>
</dbReference>
<feature type="transmembrane region" description="Helical" evidence="8">
    <location>
        <begin position="340"/>
        <end position="356"/>
    </location>
</feature>
<feature type="transmembrane region" description="Helical" evidence="8">
    <location>
        <begin position="15"/>
        <end position="34"/>
    </location>
</feature>
<dbReference type="Proteomes" id="UP000571017">
    <property type="component" value="Unassembled WGS sequence"/>
</dbReference>
<dbReference type="NCBIfam" id="TIGR00912">
    <property type="entry name" value="2A0309"/>
    <property type="match status" value="1"/>
</dbReference>
<evidence type="ECO:0000313" key="10">
    <source>
        <dbReference type="Proteomes" id="UP000571017"/>
    </source>
</evidence>
<keyword evidence="10" id="KW-1185">Reference proteome</keyword>
<keyword evidence="5 8" id="KW-0812">Transmembrane</keyword>
<gene>
    <name evidence="9" type="ORF">H0266_06925</name>
</gene>
<keyword evidence="3" id="KW-0813">Transport</keyword>
<dbReference type="Gene3D" id="1.20.1740.10">
    <property type="entry name" value="Amino acid/polyamine transporter I"/>
    <property type="match status" value="1"/>
</dbReference>
<evidence type="ECO:0000256" key="2">
    <source>
        <dbReference type="ARBA" id="ARBA00007998"/>
    </source>
</evidence>
<evidence type="ECO:0000256" key="6">
    <source>
        <dbReference type="ARBA" id="ARBA00022989"/>
    </source>
</evidence>
<evidence type="ECO:0000256" key="7">
    <source>
        <dbReference type="ARBA" id="ARBA00023136"/>
    </source>
</evidence>
<evidence type="ECO:0000256" key="4">
    <source>
        <dbReference type="ARBA" id="ARBA00022544"/>
    </source>
</evidence>
<feature type="transmembrane region" description="Helical" evidence="8">
    <location>
        <begin position="310"/>
        <end position="328"/>
    </location>
</feature>
<feature type="transmembrane region" description="Helical" evidence="8">
    <location>
        <begin position="118"/>
        <end position="139"/>
    </location>
</feature>
<evidence type="ECO:0000313" key="9">
    <source>
        <dbReference type="EMBL" id="MBA2174642.1"/>
    </source>
</evidence>
<organism evidence="9 10">
    <name type="scientific">Halobacillus locisalis</name>
    <dbReference type="NCBI Taxonomy" id="220753"/>
    <lineage>
        <taxon>Bacteria</taxon>
        <taxon>Bacillati</taxon>
        <taxon>Bacillota</taxon>
        <taxon>Bacilli</taxon>
        <taxon>Bacillales</taxon>
        <taxon>Bacillaceae</taxon>
        <taxon>Halobacillus</taxon>
    </lineage>
</organism>
<dbReference type="InterPro" id="IPR004761">
    <property type="entry name" value="Spore_GerAB"/>
</dbReference>
<keyword evidence="7 8" id="KW-0472">Membrane</keyword>
<proteinExistence type="inferred from homology"/>
<dbReference type="RefSeq" id="WP_181471628.1">
    <property type="nucleotide sequence ID" value="NZ_JACEFG010000001.1"/>
</dbReference>
<dbReference type="PANTHER" id="PTHR34975:SF2">
    <property type="entry name" value="SPORE GERMINATION PROTEIN A2"/>
    <property type="match status" value="1"/>
</dbReference>
<feature type="transmembrane region" description="Helical" evidence="8">
    <location>
        <begin position="88"/>
        <end position="112"/>
    </location>
</feature>
<comment type="similarity">
    <text evidence="2">Belongs to the amino acid-polyamine-organocation (APC) superfamily. Spore germination protein (SGP) (TC 2.A.3.9) family.</text>
</comment>
<reference evidence="9 10" key="1">
    <citation type="journal article" date="2004" name="Extremophiles">
        <title>Halobacillus locisalis sp. nov., a halophilic bacterium isolated from a marine solar saltern of the Yellow Sea in Korea.</title>
        <authorList>
            <person name="Yoon J.H."/>
            <person name="Kang K.H."/>
            <person name="Oh T.K."/>
            <person name="Park Y.H."/>
        </authorList>
    </citation>
    <scope>NUCLEOTIDE SEQUENCE [LARGE SCALE GENOMIC DNA]</scope>
    <source>
        <strain evidence="9 10">KCTC 3788</strain>
    </source>
</reference>
<accession>A0A838CR81</accession>